<dbReference type="EMBL" id="JAGIZA010000004">
    <property type="protein sequence ID" value="MBP0492867.1"/>
    <property type="molecule type" value="Genomic_DNA"/>
</dbReference>
<dbReference type="Proteomes" id="UP000677537">
    <property type="component" value="Unassembled WGS sequence"/>
</dbReference>
<sequence>MSDTIQVGAFAGMSRAALEGYRTRLQEALLAFGLGEKTVAVSYTQGTGSRSVTFTPTDDEKIRGIIRQLNAALGVGRRAQRVVFR</sequence>
<organism evidence="1 2">
    <name type="scientific">Roseomonas indoligenes</name>
    <dbReference type="NCBI Taxonomy" id="2820811"/>
    <lineage>
        <taxon>Bacteria</taxon>
        <taxon>Pseudomonadati</taxon>
        <taxon>Pseudomonadota</taxon>
        <taxon>Alphaproteobacteria</taxon>
        <taxon>Acetobacterales</taxon>
        <taxon>Roseomonadaceae</taxon>
        <taxon>Roseomonas</taxon>
    </lineage>
</organism>
<dbReference type="RefSeq" id="WP_209372733.1">
    <property type="nucleotide sequence ID" value="NZ_JAGIZA010000004.1"/>
</dbReference>
<proteinExistence type="predicted"/>
<evidence type="ECO:0000313" key="1">
    <source>
        <dbReference type="EMBL" id="MBP0492867.1"/>
    </source>
</evidence>
<dbReference type="InterPro" id="IPR036626">
    <property type="entry name" value="GpW_sf"/>
</dbReference>
<dbReference type="InterPro" id="IPR004174">
    <property type="entry name" value="GpW"/>
</dbReference>
<dbReference type="AlphaFoldDB" id="A0A940S799"/>
<reference evidence="1" key="1">
    <citation type="submission" date="2021-03" db="EMBL/GenBank/DDBJ databases">
        <authorList>
            <person name="So Y."/>
        </authorList>
    </citation>
    <scope>NUCLEOTIDE SEQUENCE</scope>
    <source>
        <strain evidence="1">SG15</strain>
    </source>
</reference>
<accession>A0A940S799</accession>
<keyword evidence="2" id="KW-1185">Reference proteome</keyword>
<name>A0A940S799_9PROT</name>
<dbReference type="GO" id="GO:0019058">
    <property type="term" value="P:viral life cycle"/>
    <property type="evidence" value="ECO:0007669"/>
    <property type="project" value="InterPro"/>
</dbReference>
<dbReference type="Gene3D" id="3.30.1580.10">
    <property type="entry name" value="Head-to-tail joining protein W"/>
    <property type="match status" value="1"/>
</dbReference>
<gene>
    <name evidence="1" type="ORF">J5Y10_08760</name>
</gene>
<dbReference type="Pfam" id="PF02831">
    <property type="entry name" value="gpW"/>
    <property type="match status" value="1"/>
</dbReference>
<protein>
    <submittedName>
        <fullName evidence="1">Phage head-tail adapter protein</fullName>
    </submittedName>
</protein>
<evidence type="ECO:0000313" key="2">
    <source>
        <dbReference type="Proteomes" id="UP000677537"/>
    </source>
</evidence>
<dbReference type="SUPFAM" id="SSF64210">
    <property type="entry name" value="Head-to-tail joining protein W, gpW"/>
    <property type="match status" value="1"/>
</dbReference>
<comment type="caution">
    <text evidence="1">The sequence shown here is derived from an EMBL/GenBank/DDBJ whole genome shotgun (WGS) entry which is preliminary data.</text>
</comment>